<reference evidence="2 3" key="1">
    <citation type="submission" date="2021-02" db="EMBL/GenBank/DDBJ databases">
        <title>Plant Genome Project.</title>
        <authorList>
            <person name="Zhang R.-G."/>
        </authorList>
    </citation>
    <scope>NUCLEOTIDE SEQUENCE [LARGE SCALE GENOMIC DNA]</scope>
    <source>
        <tissue evidence="2">Leaves</tissue>
    </source>
</reference>
<proteinExistence type="predicted"/>
<dbReference type="Pfam" id="PF07969">
    <property type="entry name" value="Amidohydro_3"/>
    <property type="match status" value="1"/>
</dbReference>
<dbReference type="Gene3D" id="2.30.40.10">
    <property type="entry name" value="Urease, subunit C, domain 1"/>
    <property type="match status" value="1"/>
</dbReference>
<evidence type="ECO:0000313" key="3">
    <source>
        <dbReference type="Proteomes" id="UP000827721"/>
    </source>
</evidence>
<comment type="caution">
    <text evidence="2">The sequence shown here is derived from an EMBL/GenBank/DDBJ whole genome shotgun (WGS) entry which is preliminary data.</text>
</comment>
<dbReference type="CDD" id="cd01300">
    <property type="entry name" value="YtcJ_like"/>
    <property type="match status" value="1"/>
</dbReference>
<dbReference type="InterPro" id="IPR033932">
    <property type="entry name" value="YtcJ-like"/>
</dbReference>
<dbReference type="SUPFAM" id="SSF51556">
    <property type="entry name" value="Metallo-dependent hydrolases"/>
    <property type="match status" value="1"/>
</dbReference>
<dbReference type="InterPro" id="IPR013108">
    <property type="entry name" value="Amidohydro_3"/>
</dbReference>
<dbReference type="PANTHER" id="PTHR22642:SF2">
    <property type="entry name" value="PROTEIN LONG AFTER FAR-RED 3"/>
    <property type="match status" value="1"/>
</dbReference>
<dbReference type="PANTHER" id="PTHR22642">
    <property type="entry name" value="IMIDAZOLONEPROPIONASE"/>
    <property type="match status" value="1"/>
</dbReference>
<dbReference type="Gene3D" id="3.20.20.140">
    <property type="entry name" value="Metal-dependent hydrolases"/>
    <property type="match status" value="1"/>
</dbReference>
<protein>
    <recommendedName>
        <fullName evidence="1">Amidohydrolase 3 domain-containing protein</fullName>
    </recommendedName>
</protein>
<dbReference type="EMBL" id="JAFEMO010000014">
    <property type="protein sequence ID" value="KAH7548571.1"/>
    <property type="molecule type" value="Genomic_DNA"/>
</dbReference>
<evidence type="ECO:0000259" key="1">
    <source>
        <dbReference type="Pfam" id="PF07969"/>
    </source>
</evidence>
<feature type="domain" description="Amidohydrolase 3" evidence="1">
    <location>
        <begin position="86"/>
        <end position="513"/>
    </location>
</feature>
<dbReference type="SUPFAM" id="SSF51338">
    <property type="entry name" value="Composite domain of metallo-dependent hydrolases"/>
    <property type="match status" value="1"/>
</dbReference>
<dbReference type="Proteomes" id="UP000827721">
    <property type="component" value="Unassembled WGS sequence"/>
</dbReference>
<dbReference type="InterPro" id="IPR011059">
    <property type="entry name" value="Metal-dep_hydrolase_composite"/>
</dbReference>
<gene>
    <name evidence="2" type="ORF">JRO89_XS14G0169500</name>
</gene>
<name>A0ABQ8H5I4_9ROSI</name>
<accession>A0ABQ8H5I4</accession>
<sequence>MNLYALISATIVLAISLFSLPLLNNYWFNSTPPTPLTADLILRNGVIFTSDVSLPFADSMAVQNGRILRVGNYSALQEFAGDGTKILNLDGKVVVPGFIDSHVHLIPGGLQMAQVELRGVNHKDEFVRRVEEAVRNSKEGSWVLGGGWNNDLWGGELPVASWIDDITPHNPVWLSRMDGHMGLANSVALQLAQITNLSQDPTGGTIMKTSDGEPTGLLIDAAIKFILPWIPEVSVDERREALLRASKFALTRGVTTVVDFGRYFPGASVQLSWEDFSDVYQWAVLSAEMRIRVCLFFPLETWSSLADLIKKTSRALSSWVYLGGVKAFADGSLGSNSALFHEPYVDEPHNYGLQVMETESLFNMTMASDKSGLQVAIHAIGDRANDLVLDIYKSVATTGMRDRRFRIEHAQHLAPGAAVRFGDQGIVASMQPLHLLDDADSAIKKLGMDRAEKESYLFRSLLASNAQLALGSDWPVVDINPLHDIRIAMKRIPPGWDKAWIQSERISLADALIATYMEVTFLALIGDVFEIFHLEMNTFSMAGTRSQRLMHAFLKMIWDHYHQGNWQILSYCPRIRGRTLLLKGRHLSRQHMSQVYRPILESKKCSSKRYNSVLNKEQVHY</sequence>
<organism evidence="2 3">
    <name type="scientific">Xanthoceras sorbifolium</name>
    <dbReference type="NCBI Taxonomy" id="99658"/>
    <lineage>
        <taxon>Eukaryota</taxon>
        <taxon>Viridiplantae</taxon>
        <taxon>Streptophyta</taxon>
        <taxon>Embryophyta</taxon>
        <taxon>Tracheophyta</taxon>
        <taxon>Spermatophyta</taxon>
        <taxon>Magnoliopsida</taxon>
        <taxon>eudicotyledons</taxon>
        <taxon>Gunneridae</taxon>
        <taxon>Pentapetalae</taxon>
        <taxon>rosids</taxon>
        <taxon>malvids</taxon>
        <taxon>Sapindales</taxon>
        <taxon>Sapindaceae</taxon>
        <taxon>Xanthoceroideae</taxon>
        <taxon>Xanthoceras</taxon>
    </lineage>
</organism>
<keyword evidence="3" id="KW-1185">Reference proteome</keyword>
<evidence type="ECO:0000313" key="2">
    <source>
        <dbReference type="EMBL" id="KAH7548571.1"/>
    </source>
</evidence>
<dbReference type="InterPro" id="IPR032466">
    <property type="entry name" value="Metal_Hydrolase"/>
</dbReference>
<dbReference type="Gene3D" id="3.10.310.70">
    <property type="match status" value="1"/>
</dbReference>